<feature type="compositionally biased region" description="Polar residues" evidence="1">
    <location>
        <begin position="79"/>
        <end position="96"/>
    </location>
</feature>
<dbReference type="Proteomes" id="UP000492821">
    <property type="component" value="Unassembled WGS sequence"/>
</dbReference>
<evidence type="ECO:0000256" key="2">
    <source>
        <dbReference type="SAM" id="SignalP"/>
    </source>
</evidence>
<dbReference type="WBParaSite" id="Pan_g13777.t1">
    <property type="protein sequence ID" value="Pan_g13777.t1"/>
    <property type="gene ID" value="Pan_g13777"/>
</dbReference>
<evidence type="ECO:0000256" key="1">
    <source>
        <dbReference type="SAM" id="MobiDB-lite"/>
    </source>
</evidence>
<dbReference type="AlphaFoldDB" id="A0A7E4UWT4"/>
<feature type="chain" id="PRO_5029015922" evidence="2">
    <location>
        <begin position="20"/>
        <end position="315"/>
    </location>
</feature>
<feature type="signal peptide" evidence="2">
    <location>
        <begin position="1"/>
        <end position="19"/>
    </location>
</feature>
<keyword evidence="2" id="KW-0732">Signal</keyword>
<feature type="region of interest" description="Disordered" evidence="1">
    <location>
        <begin position="47"/>
        <end position="127"/>
    </location>
</feature>
<sequence>MRFWVCLSLIFLCFNGVNGQQERLNAGETISNSGKLLQDIMEMFAPAPQDRQSNDGPISRLSSMIPPFGLNRNLKSDPESVSDQRPSETFASSLSSMLMPPRRNAPSPRHPLAPSVDPDESSRPSQWSSLAKDVMGLFAPQSTTTTTTPAPVPRLPGMEMLNPKFYQQLIPDWMQPLNPFHRPEQQQTPPQQPQRPSMMAAIPFMPNLPNLLPKNTAPTQVDTGDQTFDRLVVREKEGTSEGPLGSLLGGKFNERGIQWTDGNLKLVNKKGNDLFGSPVAVHDRSIDIPVQRWFDIANNLVSAYSDPNTPLFDRL</sequence>
<feature type="compositionally biased region" description="Polar residues" evidence="1">
    <location>
        <begin position="50"/>
        <end position="62"/>
    </location>
</feature>
<evidence type="ECO:0000313" key="3">
    <source>
        <dbReference type="Proteomes" id="UP000492821"/>
    </source>
</evidence>
<evidence type="ECO:0000313" key="4">
    <source>
        <dbReference type="WBParaSite" id="Pan_g13777.t1"/>
    </source>
</evidence>
<organism evidence="3 4">
    <name type="scientific">Panagrellus redivivus</name>
    <name type="common">Microworm</name>
    <dbReference type="NCBI Taxonomy" id="6233"/>
    <lineage>
        <taxon>Eukaryota</taxon>
        <taxon>Metazoa</taxon>
        <taxon>Ecdysozoa</taxon>
        <taxon>Nematoda</taxon>
        <taxon>Chromadorea</taxon>
        <taxon>Rhabditida</taxon>
        <taxon>Tylenchina</taxon>
        <taxon>Panagrolaimomorpha</taxon>
        <taxon>Panagrolaimoidea</taxon>
        <taxon>Panagrolaimidae</taxon>
        <taxon>Panagrellus</taxon>
    </lineage>
</organism>
<name>A0A7E4UWT4_PANRE</name>
<accession>A0A7E4UWT4</accession>
<keyword evidence="3" id="KW-1185">Reference proteome</keyword>
<protein>
    <submittedName>
        <fullName evidence="4">Conserved secreted protein</fullName>
    </submittedName>
</protein>
<reference evidence="4" key="2">
    <citation type="submission" date="2020-10" db="UniProtKB">
        <authorList>
            <consortium name="WormBaseParasite"/>
        </authorList>
    </citation>
    <scope>IDENTIFICATION</scope>
</reference>
<proteinExistence type="predicted"/>
<reference evidence="3" key="1">
    <citation type="journal article" date="2013" name="Genetics">
        <title>The draft genome and transcriptome of Panagrellus redivivus are shaped by the harsh demands of a free-living lifestyle.</title>
        <authorList>
            <person name="Srinivasan J."/>
            <person name="Dillman A.R."/>
            <person name="Macchietto M.G."/>
            <person name="Heikkinen L."/>
            <person name="Lakso M."/>
            <person name="Fracchia K.M."/>
            <person name="Antoshechkin I."/>
            <person name="Mortazavi A."/>
            <person name="Wong G."/>
            <person name="Sternberg P.W."/>
        </authorList>
    </citation>
    <scope>NUCLEOTIDE SEQUENCE [LARGE SCALE GENOMIC DNA]</scope>
    <source>
        <strain evidence="3">MT8872</strain>
    </source>
</reference>